<dbReference type="AlphaFoldDB" id="A0A2P2R482"/>
<protein>
    <submittedName>
        <fullName evidence="1">Uncharacterized protein</fullName>
    </submittedName>
</protein>
<evidence type="ECO:0000313" key="1">
    <source>
        <dbReference type="EMBL" id="MBX74092.1"/>
    </source>
</evidence>
<dbReference type="EMBL" id="GGEC01093608">
    <property type="protein sequence ID" value="MBX74092.1"/>
    <property type="molecule type" value="Transcribed_RNA"/>
</dbReference>
<accession>A0A2P2R482</accession>
<organism evidence="1">
    <name type="scientific">Rhizophora mucronata</name>
    <name type="common">Asiatic mangrove</name>
    <dbReference type="NCBI Taxonomy" id="61149"/>
    <lineage>
        <taxon>Eukaryota</taxon>
        <taxon>Viridiplantae</taxon>
        <taxon>Streptophyta</taxon>
        <taxon>Embryophyta</taxon>
        <taxon>Tracheophyta</taxon>
        <taxon>Spermatophyta</taxon>
        <taxon>Magnoliopsida</taxon>
        <taxon>eudicotyledons</taxon>
        <taxon>Gunneridae</taxon>
        <taxon>Pentapetalae</taxon>
        <taxon>rosids</taxon>
        <taxon>fabids</taxon>
        <taxon>Malpighiales</taxon>
        <taxon>Rhizophoraceae</taxon>
        <taxon>Rhizophora</taxon>
    </lineage>
</organism>
<reference evidence="1" key="1">
    <citation type="submission" date="2018-02" db="EMBL/GenBank/DDBJ databases">
        <title>Rhizophora mucronata_Transcriptome.</title>
        <authorList>
            <person name="Meera S.P."/>
            <person name="Sreeshan A."/>
            <person name="Augustine A."/>
        </authorList>
    </citation>
    <scope>NUCLEOTIDE SEQUENCE</scope>
    <source>
        <tissue evidence="1">Leaf</tissue>
    </source>
</reference>
<sequence>MMQQITYQRVSKVFKLN</sequence>
<proteinExistence type="predicted"/>
<name>A0A2P2R482_RHIMU</name>